<dbReference type="SMART" id="SM00267">
    <property type="entry name" value="GGDEF"/>
    <property type="match status" value="1"/>
</dbReference>
<dbReference type="Gene3D" id="3.30.70.270">
    <property type="match status" value="1"/>
</dbReference>
<dbReference type="Pfam" id="PF00990">
    <property type="entry name" value="GGDEF"/>
    <property type="match status" value="1"/>
</dbReference>
<evidence type="ECO:0000313" key="4">
    <source>
        <dbReference type="Proteomes" id="UP001500635"/>
    </source>
</evidence>
<dbReference type="SUPFAM" id="SSF55073">
    <property type="entry name" value="Nucleotide cyclase"/>
    <property type="match status" value="1"/>
</dbReference>
<dbReference type="Proteomes" id="UP001500635">
    <property type="component" value="Unassembled WGS sequence"/>
</dbReference>
<evidence type="ECO:0000256" key="1">
    <source>
        <dbReference type="SAM" id="Phobius"/>
    </source>
</evidence>
<reference evidence="4" key="1">
    <citation type="journal article" date="2019" name="Int. J. Syst. Evol. Microbiol.">
        <title>The Global Catalogue of Microorganisms (GCM) 10K type strain sequencing project: providing services to taxonomists for standard genome sequencing and annotation.</title>
        <authorList>
            <consortium name="The Broad Institute Genomics Platform"/>
            <consortium name="The Broad Institute Genome Sequencing Center for Infectious Disease"/>
            <person name="Wu L."/>
            <person name="Ma J."/>
        </authorList>
    </citation>
    <scope>NUCLEOTIDE SEQUENCE [LARGE SCALE GENOMIC DNA]</scope>
    <source>
        <strain evidence="4">JCM 17688</strain>
    </source>
</reference>
<dbReference type="NCBIfam" id="TIGR00254">
    <property type="entry name" value="GGDEF"/>
    <property type="match status" value="1"/>
</dbReference>
<organism evidence="3 4">
    <name type="scientific">Tsukamurella soli</name>
    <dbReference type="NCBI Taxonomy" id="644556"/>
    <lineage>
        <taxon>Bacteria</taxon>
        <taxon>Bacillati</taxon>
        <taxon>Actinomycetota</taxon>
        <taxon>Actinomycetes</taxon>
        <taxon>Mycobacteriales</taxon>
        <taxon>Tsukamurellaceae</taxon>
        <taxon>Tsukamurella</taxon>
    </lineage>
</organism>
<gene>
    <name evidence="3" type="ORF">GCM10023147_12040</name>
</gene>
<dbReference type="PROSITE" id="PS50887">
    <property type="entry name" value="GGDEF"/>
    <property type="match status" value="1"/>
</dbReference>
<feature type="domain" description="GGDEF" evidence="2">
    <location>
        <begin position="111"/>
        <end position="242"/>
    </location>
</feature>
<dbReference type="PANTHER" id="PTHR45138">
    <property type="entry name" value="REGULATORY COMPONENTS OF SENSORY TRANSDUCTION SYSTEM"/>
    <property type="match status" value="1"/>
</dbReference>
<sequence>MPRGTDRAALAVTDLLAAALCVTVVVALFSTMPREITSAATLHSYLASDLGLTLVVSSTVVLPVFMVTTLAVVVIDMIRGSTIRAGLRRIDRRAQPARFNRRAEVLLRTTERCAMIVADLDFFKRVNDALGHAGGDRVLIAFTRTLSESPKNGRIVGRIGGEEFAVLLPRSDLDAAVEWAEGVRTRTASHSIDVGTGTATATASFGIAAGDARTQLTTLIDAADKALYTAELGGRNQTIVSR</sequence>
<feature type="transmembrane region" description="Helical" evidence="1">
    <location>
        <begin position="12"/>
        <end position="32"/>
    </location>
</feature>
<evidence type="ECO:0000259" key="2">
    <source>
        <dbReference type="PROSITE" id="PS50887"/>
    </source>
</evidence>
<feature type="transmembrane region" description="Helical" evidence="1">
    <location>
        <begin position="52"/>
        <end position="75"/>
    </location>
</feature>
<dbReference type="InterPro" id="IPR043128">
    <property type="entry name" value="Rev_trsase/Diguanyl_cyclase"/>
</dbReference>
<keyword evidence="1" id="KW-1133">Transmembrane helix</keyword>
<dbReference type="PANTHER" id="PTHR45138:SF9">
    <property type="entry name" value="DIGUANYLATE CYCLASE DGCM-RELATED"/>
    <property type="match status" value="1"/>
</dbReference>
<dbReference type="InterPro" id="IPR000160">
    <property type="entry name" value="GGDEF_dom"/>
</dbReference>
<name>A0ABP8J9W8_9ACTN</name>
<dbReference type="InterPro" id="IPR050469">
    <property type="entry name" value="Diguanylate_Cyclase"/>
</dbReference>
<dbReference type="CDD" id="cd01949">
    <property type="entry name" value="GGDEF"/>
    <property type="match status" value="1"/>
</dbReference>
<proteinExistence type="predicted"/>
<comment type="caution">
    <text evidence="3">The sequence shown here is derived from an EMBL/GenBank/DDBJ whole genome shotgun (WGS) entry which is preliminary data.</text>
</comment>
<dbReference type="InterPro" id="IPR029787">
    <property type="entry name" value="Nucleotide_cyclase"/>
</dbReference>
<dbReference type="EMBL" id="BAABFR010000013">
    <property type="protein sequence ID" value="GAA4387520.1"/>
    <property type="molecule type" value="Genomic_DNA"/>
</dbReference>
<protein>
    <recommendedName>
        <fullName evidence="2">GGDEF domain-containing protein</fullName>
    </recommendedName>
</protein>
<keyword evidence="1" id="KW-0472">Membrane</keyword>
<accession>A0ABP8J9W8</accession>
<keyword evidence="4" id="KW-1185">Reference proteome</keyword>
<evidence type="ECO:0000313" key="3">
    <source>
        <dbReference type="EMBL" id="GAA4387520.1"/>
    </source>
</evidence>
<dbReference type="RefSeq" id="WP_344992348.1">
    <property type="nucleotide sequence ID" value="NZ_BAABFR010000013.1"/>
</dbReference>
<keyword evidence="1" id="KW-0812">Transmembrane</keyword>